<dbReference type="Proteomes" id="UP000186336">
    <property type="component" value="Chromosome"/>
</dbReference>
<comment type="similarity">
    <text evidence="2">Belongs to the YkuD family.</text>
</comment>
<feature type="active site" description="Nucleophile" evidence="7">
    <location>
        <position position="141"/>
    </location>
</feature>
<keyword evidence="6 7" id="KW-0961">Cell wall biogenesis/degradation</keyword>
<proteinExistence type="inferred from homology"/>
<dbReference type="GO" id="GO:0004180">
    <property type="term" value="F:carboxypeptidase activity"/>
    <property type="evidence" value="ECO:0007669"/>
    <property type="project" value="UniProtKB-ARBA"/>
</dbReference>
<keyword evidence="4 7" id="KW-0133">Cell shape</keyword>
<evidence type="ECO:0000256" key="5">
    <source>
        <dbReference type="ARBA" id="ARBA00022984"/>
    </source>
</evidence>
<organism evidence="9 10">
    <name type="scientific">Tateyamaria omphalii</name>
    <dbReference type="NCBI Taxonomy" id="299262"/>
    <lineage>
        <taxon>Bacteria</taxon>
        <taxon>Pseudomonadati</taxon>
        <taxon>Pseudomonadota</taxon>
        <taxon>Alphaproteobacteria</taxon>
        <taxon>Rhodobacterales</taxon>
        <taxon>Roseobacteraceae</taxon>
        <taxon>Tateyamaria</taxon>
    </lineage>
</organism>
<evidence type="ECO:0000256" key="4">
    <source>
        <dbReference type="ARBA" id="ARBA00022960"/>
    </source>
</evidence>
<dbReference type="SUPFAM" id="SSF141523">
    <property type="entry name" value="L,D-transpeptidase catalytic domain-like"/>
    <property type="match status" value="1"/>
</dbReference>
<dbReference type="RefSeq" id="WP_076629574.1">
    <property type="nucleotide sequence ID" value="NZ_CP019312.1"/>
</dbReference>
<dbReference type="PROSITE" id="PS52029">
    <property type="entry name" value="LD_TPASE"/>
    <property type="match status" value="1"/>
</dbReference>
<evidence type="ECO:0000256" key="1">
    <source>
        <dbReference type="ARBA" id="ARBA00004752"/>
    </source>
</evidence>
<reference evidence="9 10" key="1">
    <citation type="submission" date="2017-01" db="EMBL/GenBank/DDBJ databases">
        <title>Complete genome of Tateyamaria omphalii DOK1-4 isolated from seawater in Dokdo.</title>
        <authorList>
            <person name="Kim J.H."/>
            <person name="Chi W.-J."/>
        </authorList>
    </citation>
    <scope>NUCLEOTIDE SEQUENCE [LARGE SCALE GENOMIC DNA]</scope>
    <source>
        <strain evidence="9 10">DOK1-4</strain>
    </source>
</reference>
<evidence type="ECO:0000256" key="6">
    <source>
        <dbReference type="ARBA" id="ARBA00023316"/>
    </source>
</evidence>
<dbReference type="GO" id="GO:0071555">
    <property type="term" value="P:cell wall organization"/>
    <property type="evidence" value="ECO:0007669"/>
    <property type="project" value="UniProtKB-UniRule"/>
</dbReference>
<feature type="domain" description="L,D-TPase catalytic" evidence="8">
    <location>
        <begin position="34"/>
        <end position="165"/>
    </location>
</feature>
<dbReference type="PANTHER" id="PTHR36699">
    <property type="entry name" value="LD-TRANSPEPTIDASE"/>
    <property type="match status" value="1"/>
</dbReference>
<evidence type="ECO:0000313" key="9">
    <source>
        <dbReference type="EMBL" id="APX13139.1"/>
    </source>
</evidence>
<dbReference type="CDD" id="cd16913">
    <property type="entry name" value="YkuD_like"/>
    <property type="match status" value="1"/>
</dbReference>
<keyword evidence="10" id="KW-1185">Reference proteome</keyword>
<dbReference type="Gene3D" id="2.40.440.10">
    <property type="entry name" value="L,D-transpeptidase catalytic domain-like"/>
    <property type="match status" value="1"/>
</dbReference>
<dbReference type="GO" id="GO:0016740">
    <property type="term" value="F:transferase activity"/>
    <property type="evidence" value="ECO:0007669"/>
    <property type="project" value="UniProtKB-KW"/>
</dbReference>
<dbReference type="Pfam" id="PF03734">
    <property type="entry name" value="YkuD"/>
    <property type="match status" value="1"/>
</dbReference>
<dbReference type="InterPro" id="IPR005490">
    <property type="entry name" value="LD_TPept_cat_dom"/>
</dbReference>
<dbReference type="PANTHER" id="PTHR36699:SF1">
    <property type="entry name" value="L,D-TRANSPEPTIDASE YAFK-RELATED"/>
    <property type="match status" value="1"/>
</dbReference>
<keyword evidence="3" id="KW-0808">Transferase</keyword>
<dbReference type="STRING" id="299262.BWR18_16700"/>
<accession>A0A1P8MZ04</accession>
<keyword evidence="5 7" id="KW-0573">Peptidoglycan synthesis</keyword>
<evidence type="ECO:0000256" key="3">
    <source>
        <dbReference type="ARBA" id="ARBA00022679"/>
    </source>
</evidence>
<name>A0A1P8MZ04_9RHOB</name>
<dbReference type="OrthoDB" id="9809748at2"/>
<dbReference type="GO" id="GO:0009252">
    <property type="term" value="P:peptidoglycan biosynthetic process"/>
    <property type="evidence" value="ECO:0007669"/>
    <property type="project" value="UniProtKB-UniPathway"/>
</dbReference>
<dbReference type="AlphaFoldDB" id="A0A1P8MZ04"/>
<protein>
    <recommendedName>
        <fullName evidence="8">L,D-TPase catalytic domain-containing protein</fullName>
    </recommendedName>
</protein>
<evidence type="ECO:0000313" key="10">
    <source>
        <dbReference type="Proteomes" id="UP000186336"/>
    </source>
</evidence>
<comment type="pathway">
    <text evidence="1 7">Cell wall biogenesis; peptidoglycan biosynthesis.</text>
</comment>
<evidence type="ECO:0000256" key="2">
    <source>
        <dbReference type="ARBA" id="ARBA00005992"/>
    </source>
</evidence>
<dbReference type="KEGG" id="tom:BWR18_16700"/>
<evidence type="ECO:0000259" key="8">
    <source>
        <dbReference type="PROSITE" id="PS52029"/>
    </source>
</evidence>
<dbReference type="GO" id="GO:0008360">
    <property type="term" value="P:regulation of cell shape"/>
    <property type="evidence" value="ECO:0007669"/>
    <property type="project" value="UniProtKB-UniRule"/>
</dbReference>
<dbReference type="UniPathway" id="UPA00219"/>
<dbReference type="PROSITE" id="PS51257">
    <property type="entry name" value="PROKAR_LIPOPROTEIN"/>
    <property type="match status" value="1"/>
</dbReference>
<sequence length="166" mass="18717">MKRRHLMMGGAAAMSLGACSSSSKFKTYRGPDVTYIVVNKDARRMYLLHDDRVLKDYDIDLGFAPIGDKFFEGDGRTPEGTYIIDRRNPNSQFHLSLGISYPNARDRMEAAALGKPPGGDIFIHGESSPFKRKRKDWTWGCIAVPNREMEDVYSMVRNGTPIQINP</sequence>
<feature type="active site" description="Proton donor/acceptor" evidence="7">
    <location>
        <position position="124"/>
    </location>
</feature>
<evidence type="ECO:0000256" key="7">
    <source>
        <dbReference type="PROSITE-ProRule" id="PRU01373"/>
    </source>
</evidence>
<dbReference type="InterPro" id="IPR038063">
    <property type="entry name" value="Transpep_catalytic_dom"/>
</dbReference>
<dbReference type="EMBL" id="CP019312">
    <property type="protein sequence ID" value="APX13139.1"/>
    <property type="molecule type" value="Genomic_DNA"/>
</dbReference>
<gene>
    <name evidence="9" type="ORF">BWR18_16700</name>
</gene>